<evidence type="ECO:0000256" key="2">
    <source>
        <dbReference type="ARBA" id="ARBA00004240"/>
    </source>
</evidence>
<dbReference type="AlphaFoldDB" id="A0A452GH93"/>
<dbReference type="PROSITE" id="PS00280">
    <property type="entry name" value="BPTI_KUNITZ_1"/>
    <property type="match status" value="2"/>
</dbReference>
<dbReference type="SUPFAM" id="SSF57362">
    <property type="entry name" value="BPTI-like"/>
    <property type="match status" value="2"/>
</dbReference>
<dbReference type="InterPro" id="IPR000566">
    <property type="entry name" value="Lipocln_cytosolic_FA-bd_dom"/>
</dbReference>
<dbReference type="InterPro" id="IPR012674">
    <property type="entry name" value="Calycin"/>
</dbReference>
<feature type="domain" description="BPTI/Kunitz inhibitor" evidence="33">
    <location>
        <begin position="288"/>
        <end position="338"/>
    </location>
</feature>
<dbReference type="Ensembl" id="ENSGAGT00000001099.1">
    <property type="protein sequence ID" value="ENSGAGP00000000972.1"/>
    <property type="gene ID" value="ENSGAGG00000000433.1"/>
</dbReference>
<comment type="subcellular location">
    <subcellularLocation>
        <location evidence="1">Cell membrane</location>
        <topology evidence="1">Peripheral membrane protein</topology>
    </subcellularLocation>
    <subcellularLocation>
        <location evidence="4">Cytoplasm</location>
        <location evidence="4">Cytosol</location>
    </subcellularLocation>
    <subcellularLocation>
        <location evidence="2">Endoplasmic reticulum</location>
    </subcellularLocation>
    <subcellularLocation>
        <location evidence="6">Mitochondrion inner membrane</location>
        <topology evidence="6">Peripheral membrane protein</topology>
    </subcellularLocation>
    <subcellularLocation>
        <location evidence="5">Nucleus membrane</location>
        <topology evidence="5">Peripheral membrane protein</topology>
    </subcellularLocation>
    <subcellularLocation>
        <location evidence="3">Secreted</location>
        <location evidence="3">Extracellular space</location>
        <location evidence="3">Extracellular matrix</location>
    </subcellularLocation>
</comment>
<keyword evidence="26" id="KW-0325">Glycoprotein</keyword>
<evidence type="ECO:0000256" key="14">
    <source>
        <dbReference type="ARBA" id="ARBA00022690"/>
    </source>
</evidence>
<evidence type="ECO:0000256" key="32">
    <source>
        <dbReference type="SAM" id="SignalP"/>
    </source>
</evidence>
<feature type="signal peptide" evidence="32">
    <location>
        <begin position="1"/>
        <end position="20"/>
    </location>
</feature>
<comment type="subunit">
    <text evidence="30">I-alpha-I plasma protease inhibitors are assembled from one or two heavy chains (HC) and one light chain, bikunin. Inter-alpha-inhibitor (I-alpha-I) is composed of ITIH1/HC1, ITIH2/HC2 and bikunin, and pre-alpha-inhibitor (P-alpha-I) of ITIH3/HC3 and bikunin. Interacts with TNFAIP6 (via Link domain).</text>
</comment>
<keyword evidence="10" id="KW-0963">Cytoplasm</keyword>
<evidence type="ECO:0000256" key="21">
    <source>
        <dbReference type="ARBA" id="ARBA00022991"/>
    </source>
</evidence>
<feature type="chain" id="PRO_5019425057" description="Protein AMBP" evidence="32">
    <location>
        <begin position="21"/>
        <end position="353"/>
    </location>
</feature>
<keyword evidence="18" id="KW-0256">Endoplasmic reticulum</keyword>
<dbReference type="GO" id="GO:0004867">
    <property type="term" value="F:serine-type endopeptidase inhibitor activity"/>
    <property type="evidence" value="ECO:0007669"/>
    <property type="project" value="UniProtKB-KW"/>
</dbReference>
<evidence type="ECO:0000256" key="27">
    <source>
        <dbReference type="ARBA" id="ARBA00023242"/>
    </source>
</evidence>
<sequence length="353" mass="39625">MKFQEFFFLLFLAYLPTARGSPTGSQVQDIQVQENFEPERVYGKWYDIATGTTCKWMKQYKDKFNMGTLVLGPGMTSNQISTTSTRLRQGVCTQVSGEYQKTDIPGKYTYYNPSWDVTINSYVVHTNYEEYAIILMQKKSSFGLTITAKLYGRSPELREGLIVDFRQFAQEMGIPEDSIFIMINKGNPAMMRVTAGPPPPLGLRDRRAVLPEQEGSAEGPLLPLISKKEDFCRLNKDVGPCMGMNVRFFYNSSSMACETFHYGGCLGNGNNFLSEKKCLQTCRTEAACRLPIVPGPCQQPVILWAFDATQGKCTSFNYGGCQGNGNKFYTEKECREYCGVPADGMEEFLGLSN</sequence>
<evidence type="ECO:0000256" key="13">
    <source>
        <dbReference type="ARBA" id="ARBA00022685"/>
    </source>
</evidence>
<evidence type="ECO:0000313" key="34">
    <source>
        <dbReference type="Ensembl" id="ENSGAGP00000000972.1"/>
    </source>
</evidence>
<dbReference type="Proteomes" id="UP000291020">
    <property type="component" value="Unassembled WGS sequence"/>
</dbReference>
<evidence type="ECO:0000256" key="12">
    <source>
        <dbReference type="ARBA" id="ARBA00022530"/>
    </source>
</evidence>
<dbReference type="GO" id="GO:0005829">
    <property type="term" value="C:cytosol"/>
    <property type="evidence" value="ECO:0007669"/>
    <property type="project" value="UniProtKB-SubCell"/>
</dbReference>
<proteinExistence type="inferred from homology"/>
<reference evidence="34" key="2">
    <citation type="submission" date="2025-08" db="UniProtKB">
        <authorList>
            <consortium name="Ensembl"/>
        </authorList>
    </citation>
    <scope>IDENTIFICATION</scope>
</reference>
<evidence type="ECO:0000256" key="19">
    <source>
        <dbReference type="ARBA" id="ARBA00022900"/>
    </source>
</evidence>
<keyword evidence="11" id="KW-0964">Secreted</keyword>
<evidence type="ECO:0000256" key="8">
    <source>
        <dbReference type="ARBA" id="ARBA00018905"/>
    </source>
</evidence>
<keyword evidence="24" id="KW-0472">Membrane</keyword>
<keyword evidence="27" id="KW-0539">Nucleus</keyword>
<keyword evidence="35" id="KW-1185">Reference proteome</keyword>
<keyword evidence="25" id="KW-1015">Disulfide bond</keyword>
<dbReference type="Pfam" id="PF00014">
    <property type="entry name" value="Kunitz_BPTI"/>
    <property type="match status" value="2"/>
</dbReference>
<dbReference type="Gene3D" id="4.10.410.10">
    <property type="entry name" value="Pancreatic trypsin inhibitor Kunitz domain"/>
    <property type="match status" value="2"/>
</dbReference>
<dbReference type="InterPro" id="IPR002223">
    <property type="entry name" value="Kunitz_BPTI"/>
</dbReference>
<reference evidence="35" key="1">
    <citation type="journal article" date="2017" name="PLoS ONE">
        <title>The Agassiz's desert tortoise genome provides a resource for the conservation of a threatened species.</title>
        <authorList>
            <person name="Tollis M."/>
            <person name="DeNardo D.F."/>
            <person name="Cornelius J.A."/>
            <person name="Dolby G.A."/>
            <person name="Edwards T."/>
            <person name="Henen B.T."/>
            <person name="Karl A.E."/>
            <person name="Murphy R.W."/>
            <person name="Kusumi K."/>
        </authorList>
    </citation>
    <scope>NUCLEOTIDE SEQUENCE [LARGE SCALE GENOMIC DNA]</scope>
</reference>
<keyword evidence="20" id="KW-0654">Proteoglycan</keyword>
<dbReference type="GO" id="GO:0005743">
    <property type="term" value="C:mitochondrial inner membrane"/>
    <property type="evidence" value="ECO:0007669"/>
    <property type="project" value="UniProtKB-SubCell"/>
</dbReference>
<evidence type="ECO:0000259" key="33">
    <source>
        <dbReference type="PROSITE" id="PS50279"/>
    </source>
</evidence>
<dbReference type="FunFam" id="4.10.410.10:FF:000005">
    <property type="entry name" value="Pancreatic trypsin inhibitor"/>
    <property type="match status" value="1"/>
</dbReference>
<evidence type="ECO:0000256" key="25">
    <source>
        <dbReference type="ARBA" id="ARBA00023157"/>
    </source>
</evidence>
<evidence type="ECO:0000256" key="20">
    <source>
        <dbReference type="ARBA" id="ARBA00022974"/>
    </source>
</evidence>
<evidence type="ECO:0000256" key="30">
    <source>
        <dbReference type="ARBA" id="ARBA00046983"/>
    </source>
</evidence>
<keyword evidence="15 32" id="KW-0732">Signal</keyword>
<feature type="domain" description="BPTI/Kunitz inhibitor" evidence="33">
    <location>
        <begin position="232"/>
        <end position="282"/>
    </location>
</feature>
<evidence type="ECO:0000313" key="35">
    <source>
        <dbReference type="Proteomes" id="UP000291020"/>
    </source>
</evidence>
<keyword evidence="23" id="KW-0496">Mitochondrion</keyword>
<dbReference type="FunFam" id="2.40.128.20:FF:000007">
    <property type="entry name" value="Alpha-1-microglobulin/bikunin precursor"/>
    <property type="match status" value="1"/>
</dbReference>
<dbReference type="GO" id="GO:0005783">
    <property type="term" value="C:endoplasmic reticulum"/>
    <property type="evidence" value="ECO:0007669"/>
    <property type="project" value="UniProtKB-SubCell"/>
</dbReference>
<evidence type="ECO:0000256" key="11">
    <source>
        <dbReference type="ARBA" id="ARBA00022525"/>
    </source>
</evidence>
<keyword evidence="16" id="KW-0677">Repeat</keyword>
<evidence type="ECO:0000256" key="7">
    <source>
        <dbReference type="ARBA" id="ARBA00008238"/>
    </source>
</evidence>
<evidence type="ECO:0000256" key="28">
    <source>
        <dbReference type="ARBA" id="ARBA00029383"/>
    </source>
</evidence>
<evidence type="ECO:0000256" key="15">
    <source>
        <dbReference type="ARBA" id="ARBA00022729"/>
    </source>
</evidence>
<dbReference type="SUPFAM" id="SSF50814">
    <property type="entry name" value="Lipocalins"/>
    <property type="match status" value="1"/>
</dbReference>
<name>A0A452GH93_9SAUR</name>
<dbReference type="SMART" id="SM00131">
    <property type="entry name" value="KU"/>
    <property type="match status" value="2"/>
</dbReference>
<evidence type="ECO:0000256" key="5">
    <source>
        <dbReference type="ARBA" id="ARBA00004617"/>
    </source>
</evidence>
<dbReference type="CDD" id="cd22596">
    <property type="entry name" value="Kunitz_bikunin_1-like"/>
    <property type="match status" value="1"/>
</dbReference>
<keyword evidence="9" id="KW-1003">Cell membrane</keyword>
<dbReference type="PROSITE" id="PS50279">
    <property type="entry name" value="BPTI_KUNITZ_2"/>
    <property type="match status" value="2"/>
</dbReference>
<keyword evidence="13" id="KW-0165">Cleavage on pair of basic residues</keyword>
<evidence type="ECO:0000256" key="18">
    <source>
        <dbReference type="ARBA" id="ARBA00022824"/>
    </source>
</evidence>
<dbReference type="InterPro" id="IPR020901">
    <property type="entry name" value="Prtase_inh_Kunz-CS"/>
</dbReference>
<dbReference type="PANTHER" id="PTHR46676:SF1">
    <property type="entry name" value="PROTEIN AMBP"/>
    <property type="match status" value="1"/>
</dbReference>
<dbReference type="GO" id="GO:0016491">
    <property type="term" value="F:oxidoreductase activity"/>
    <property type="evidence" value="ECO:0007669"/>
    <property type="project" value="UniProtKB-KW"/>
</dbReference>
<dbReference type="PANTHER" id="PTHR46676">
    <property type="entry name" value="PROTEIN AMBP"/>
    <property type="match status" value="1"/>
</dbReference>
<dbReference type="PRINTS" id="PR00759">
    <property type="entry name" value="BASICPTASE"/>
</dbReference>
<keyword evidence="14" id="KW-0646">Protease inhibitor</keyword>
<keyword evidence="19" id="KW-0722">Serine protease inhibitor</keyword>
<evidence type="ECO:0000256" key="31">
    <source>
        <dbReference type="ARBA" id="ARBA00047015"/>
    </source>
</evidence>
<dbReference type="InterPro" id="IPR036880">
    <property type="entry name" value="Kunitz_BPTI_sf"/>
</dbReference>
<dbReference type="PRINTS" id="PR01215">
    <property type="entry name" value="A1MCGLOBULIN"/>
</dbReference>
<evidence type="ECO:0000256" key="26">
    <source>
        <dbReference type="ARBA" id="ARBA00023180"/>
    </source>
</evidence>
<comment type="function">
    <text evidence="28">Kunitz-type serine protease inhibitor. Has high catalytic efficiency for F10/blood coagulation factor Xa and may act as an anticoagulant by inhibiting prothrombin activation. Inhibits trypsin and mast cell CMA1/chymase and tryptase proteases.</text>
</comment>
<evidence type="ECO:0000256" key="24">
    <source>
        <dbReference type="ARBA" id="ARBA00023136"/>
    </source>
</evidence>
<evidence type="ECO:0000256" key="29">
    <source>
        <dbReference type="ARBA" id="ARBA00029474"/>
    </source>
</evidence>
<dbReference type="CDD" id="cd22597">
    <property type="entry name" value="Kunitz_bikunin_2-like"/>
    <property type="match status" value="1"/>
</dbReference>
<comment type="similarity">
    <text evidence="7">In the N-terminal section; belongs to the calycin superfamily. Lipocalin family.</text>
</comment>
<evidence type="ECO:0000256" key="6">
    <source>
        <dbReference type="ARBA" id="ARBA00004637"/>
    </source>
</evidence>
<keyword evidence="12" id="KW-0272">Extracellular matrix</keyword>
<evidence type="ECO:0000256" key="23">
    <source>
        <dbReference type="ARBA" id="ARBA00023128"/>
    </source>
</evidence>
<dbReference type="InterPro" id="IPR002968">
    <property type="entry name" value="A1-microglobln"/>
</dbReference>
<comment type="subunit">
    <text evidence="31">Monomer. Homodimer. In plasma, it occurs as a monomer or dimer and in covalently-linked complexes with immunoglobulin A (IgA), ALB/albumin and F2/prothrombin. Chromophore-bound alpha-1-microglobulin interacts with the constant region of immunoglobulin A. Chromophore-bound alpha-1-microglobulin interacts with ALB with molar ratio 2:1 and 1:1; this interaction does not prevent fatty acid binding to ALB. Interacts with F2/prothrombin (via N-terminus) with molar ratio 2:1 and 1:1; this interaction does not prevent the activation of prothrombin to thrombin. Interacts with NDUFAB1, a subunit of mitochondrial complex I. Interacts with FN1.</text>
</comment>
<organism evidence="34 35">
    <name type="scientific">Gopherus agassizii</name>
    <name type="common">Agassiz's desert tortoise</name>
    <dbReference type="NCBI Taxonomy" id="38772"/>
    <lineage>
        <taxon>Eukaryota</taxon>
        <taxon>Metazoa</taxon>
        <taxon>Chordata</taxon>
        <taxon>Craniata</taxon>
        <taxon>Vertebrata</taxon>
        <taxon>Euteleostomi</taxon>
        <taxon>Archelosauria</taxon>
        <taxon>Testudinata</taxon>
        <taxon>Testudines</taxon>
        <taxon>Cryptodira</taxon>
        <taxon>Durocryptodira</taxon>
        <taxon>Testudinoidea</taxon>
        <taxon>Testudinidae</taxon>
        <taxon>Gopherus</taxon>
    </lineage>
</organism>
<dbReference type="InterPro" id="IPR029856">
    <property type="entry name" value="AMBP"/>
</dbReference>
<evidence type="ECO:0000256" key="22">
    <source>
        <dbReference type="ARBA" id="ARBA00023002"/>
    </source>
</evidence>
<keyword evidence="21" id="KW-0157">Chromophore</keyword>
<keyword evidence="22" id="KW-0560">Oxidoreductase</keyword>
<dbReference type="GO" id="GO:0005576">
    <property type="term" value="C:extracellular region"/>
    <property type="evidence" value="ECO:0007669"/>
    <property type="project" value="UniProtKB-ARBA"/>
</dbReference>
<evidence type="ECO:0000256" key="9">
    <source>
        <dbReference type="ARBA" id="ARBA00022475"/>
    </source>
</evidence>
<reference evidence="34" key="3">
    <citation type="submission" date="2025-09" db="UniProtKB">
        <authorList>
            <consortium name="Ensembl"/>
        </authorList>
    </citation>
    <scope>IDENTIFICATION</scope>
</reference>
<evidence type="ECO:0000256" key="1">
    <source>
        <dbReference type="ARBA" id="ARBA00004202"/>
    </source>
</evidence>
<keyword evidence="17" id="KW-0999">Mitochondrion inner membrane</keyword>
<dbReference type="GO" id="GO:0031965">
    <property type="term" value="C:nuclear membrane"/>
    <property type="evidence" value="ECO:0007669"/>
    <property type="project" value="UniProtKB-SubCell"/>
</dbReference>
<dbReference type="PRINTS" id="PR00179">
    <property type="entry name" value="LIPOCALIN"/>
</dbReference>
<accession>A0A452GH93</accession>
<evidence type="ECO:0000256" key="16">
    <source>
        <dbReference type="ARBA" id="ARBA00022737"/>
    </source>
</evidence>
<dbReference type="Gene3D" id="2.40.128.20">
    <property type="match status" value="1"/>
</dbReference>
<evidence type="ECO:0000256" key="17">
    <source>
        <dbReference type="ARBA" id="ARBA00022792"/>
    </source>
</evidence>
<dbReference type="Pfam" id="PF00061">
    <property type="entry name" value="Lipocalin"/>
    <property type="match status" value="1"/>
</dbReference>
<dbReference type="GO" id="GO:0005886">
    <property type="term" value="C:plasma membrane"/>
    <property type="evidence" value="ECO:0007669"/>
    <property type="project" value="UniProtKB-SubCell"/>
</dbReference>
<evidence type="ECO:0000256" key="10">
    <source>
        <dbReference type="ARBA" id="ARBA00022490"/>
    </source>
</evidence>
<evidence type="ECO:0000256" key="4">
    <source>
        <dbReference type="ARBA" id="ARBA00004514"/>
    </source>
</evidence>
<evidence type="ECO:0000256" key="3">
    <source>
        <dbReference type="ARBA" id="ARBA00004498"/>
    </source>
</evidence>
<dbReference type="STRING" id="38772.ENSGAGP00000000972"/>
<protein>
    <recommendedName>
        <fullName evidence="8">Protein AMBP</fullName>
    </recommendedName>
</protein>
<comment type="subunit">
    <text evidence="29">Monomer. Also occurs as a complex with tryptase in mast cells.</text>
</comment>